<feature type="binding site" evidence="8">
    <location>
        <position position="91"/>
    </location>
    <ligand>
        <name>shikimate</name>
        <dbReference type="ChEBI" id="CHEBI:36208"/>
    </ligand>
</feature>
<dbReference type="InterPro" id="IPR006151">
    <property type="entry name" value="Shikm_DH/Glu-tRNA_Rdtase"/>
</dbReference>
<feature type="domain" description="Quinate/shikimate 5-dehydrogenase/glutamyl-tRNA reductase" evidence="9">
    <location>
        <begin position="120"/>
        <end position="170"/>
    </location>
</feature>
<dbReference type="PATRIC" id="fig|742737.3.peg.1259"/>
<evidence type="ECO:0000259" key="10">
    <source>
        <dbReference type="Pfam" id="PF08501"/>
    </source>
</evidence>
<dbReference type="HAMAP" id="MF_00222">
    <property type="entry name" value="Shikimate_DH_AroE"/>
    <property type="match status" value="1"/>
</dbReference>
<comment type="caution">
    <text evidence="8">Lacks conserved residue(s) required for the propagation of feature annotation.</text>
</comment>
<gene>
    <name evidence="8" type="primary">aroE</name>
    <name evidence="12" type="ORF">HMPREF9473_01251</name>
</gene>
<evidence type="ECO:0000256" key="7">
    <source>
        <dbReference type="ARBA" id="ARBA00049442"/>
    </source>
</evidence>
<evidence type="ECO:0000256" key="2">
    <source>
        <dbReference type="ARBA" id="ARBA00012962"/>
    </source>
</evidence>
<comment type="function">
    <text evidence="8">Involved in the biosynthesis of the chorismate, which leads to the biosynthesis of aromatic amino acids. Catalyzes the reversible NADPH linked reduction of 3-dehydroshikimate (DHSA) to yield shikimate (SA).</text>
</comment>
<comment type="catalytic activity">
    <reaction evidence="7 8">
        <text>shikimate + NADP(+) = 3-dehydroshikimate + NADPH + H(+)</text>
        <dbReference type="Rhea" id="RHEA:17737"/>
        <dbReference type="ChEBI" id="CHEBI:15378"/>
        <dbReference type="ChEBI" id="CHEBI:16630"/>
        <dbReference type="ChEBI" id="CHEBI:36208"/>
        <dbReference type="ChEBI" id="CHEBI:57783"/>
        <dbReference type="ChEBI" id="CHEBI:58349"/>
        <dbReference type="EC" id="1.1.1.25"/>
    </reaction>
</comment>
<protein>
    <recommendedName>
        <fullName evidence="2 8">Shikimate dehydrogenase (NADP(+))</fullName>
        <shortName evidence="8">SDH</shortName>
        <ecNumber evidence="2 8">1.1.1.25</ecNumber>
    </recommendedName>
</protein>
<feature type="binding site" evidence="8">
    <location>
        <position position="106"/>
    </location>
    <ligand>
        <name>shikimate</name>
        <dbReference type="ChEBI" id="CHEBI:36208"/>
    </ligand>
</feature>
<dbReference type="InterPro" id="IPR041121">
    <property type="entry name" value="SDH_C"/>
</dbReference>
<organism evidence="12 13">
    <name type="scientific">Hungatella hathewayi WAL-18680</name>
    <dbReference type="NCBI Taxonomy" id="742737"/>
    <lineage>
        <taxon>Bacteria</taxon>
        <taxon>Bacillati</taxon>
        <taxon>Bacillota</taxon>
        <taxon>Clostridia</taxon>
        <taxon>Lachnospirales</taxon>
        <taxon>Lachnospiraceae</taxon>
        <taxon>Hungatella</taxon>
    </lineage>
</organism>
<evidence type="ECO:0000313" key="13">
    <source>
        <dbReference type="Proteomes" id="UP000005384"/>
    </source>
</evidence>
<dbReference type="InterPro" id="IPR013708">
    <property type="entry name" value="Shikimate_DH-bd_N"/>
</dbReference>
<feature type="binding site" evidence="8">
    <location>
        <position position="264"/>
    </location>
    <ligand>
        <name>shikimate</name>
        <dbReference type="ChEBI" id="CHEBI:36208"/>
    </ligand>
</feature>
<evidence type="ECO:0000259" key="11">
    <source>
        <dbReference type="Pfam" id="PF18317"/>
    </source>
</evidence>
<dbReference type="PANTHER" id="PTHR21089:SF1">
    <property type="entry name" value="BIFUNCTIONAL 3-DEHYDROQUINATE DEHYDRATASE_SHIKIMATE DEHYDROGENASE, CHLOROPLASTIC"/>
    <property type="match status" value="1"/>
</dbReference>
<evidence type="ECO:0000256" key="3">
    <source>
        <dbReference type="ARBA" id="ARBA00022605"/>
    </source>
</evidence>
<dbReference type="InterPro" id="IPR011342">
    <property type="entry name" value="Shikimate_DH"/>
</dbReference>
<dbReference type="EC" id="1.1.1.25" evidence="2 8"/>
<evidence type="ECO:0000259" key="9">
    <source>
        <dbReference type="Pfam" id="PF01488"/>
    </source>
</evidence>
<feature type="binding site" evidence="8">
    <location>
        <position position="236"/>
    </location>
    <ligand>
        <name>shikimate</name>
        <dbReference type="ChEBI" id="CHEBI:36208"/>
    </ligand>
</feature>
<keyword evidence="5 8" id="KW-0560">Oxidoreductase</keyword>
<feature type="binding site" evidence="8">
    <location>
        <begin position="130"/>
        <end position="134"/>
    </location>
    <ligand>
        <name>NADP(+)</name>
        <dbReference type="ChEBI" id="CHEBI:58349"/>
    </ligand>
</feature>
<dbReference type="Gene3D" id="3.40.50.10860">
    <property type="entry name" value="Leucine Dehydrogenase, chain A, domain 1"/>
    <property type="match status" value="1"/>
</dbReference>
<keyword evidence="13" id="KW-1185">Reference proteome</keyword>
<feature type="binding site" evidence="8">
    <location>
        <position position="82"/>
    </location>
    <ligand>
        <name>NADP(+)</name>
        <dbReference type="ChEBI" id="CHEBI:58349"/>
    </ligand>
</feature>
<dbReference type="AlphaFoldDB" id="G5ICR6"/>
<dbReference type="Gene3D" id="3.40.50.720">
    <property type="entry name" value="NAD(P)-binding Rossmann-like Domain"/>
    <property type="match status" value="1"/>
</dbReference>
<evidence type="ECO:0000256" key="4">
    <source>
        <dbReference type="ARBA" id="ARBA00022857"/>
    </source>
</evidence>
<evidence type="ECO:0000256" key="5">
    <source>
        <dbReference type="ARBA" id="ARBA00023002"/>
    </source>
</evidence>
<dbReference type="InterPro" id="IPR022893">
    <property type="entry name" value="Shikimate_DH_fam"/>
</dbReference>
<dbReference type="GO" id="GO:0008652">
    <property type="term" value="P:amino acid biosynthetic process"/>
    <property type="evidence" value="ECO:0007669"/>
    <property type="project" value="UniProtKB-KW"/>
</dbReference>
<feature type="domain" description="SDH C-terminal" evidence="11">
    <location>
        <begin position="257"/>
        <end position="286"/>
    </location>
</feature>
<reference evidence="12 13" key="1">
    <citation type="submission" date="2011-08" db="EMBL/GenBank/DDBJ databases">
        <title>The Genome Sequence of Clostridium hathewayi WAL-18680.</title>
        <authorList>
            <consortium name="The Broad Institute Genome Sequencing Platform"/>
            <person name="Earl A."/>
            <person name="Ward D."/>
            <person name="Feldgarden M."/>
            <person name="Gevers D."/>
            <person name="Finegold S.M."/>
            <person name="Summanen P.H."/>
            <person name="Molitoris D.R."/>
            <person name="Song M."/>
            <person name="Daigneault M."/>
            <person name="Allen-Vercoe E."/>
            <person name="Young S.K."/>
            <person name="Zeng Q."/>
            <person name="Gargeya S."/>
            <person name="Fitzgerald M."/>
            <person name="Haas B."/>
            <person name="Abouelleil A."/>
            <person name="Alvarado L."/>
            <person name="Arachchi H.M."/>
            <person name="Berlin A."/>
            <person name="Brown A."/>
            <person name="Chapman S.B."/>
            <person name="Chen Z."/>
            <person name="Dunbar C."/>
            <person name="Freedman E."/>
            <person name="Gearin G."/>
            <person name="Gellesch M."/>
            <person name="Goldberg J."/>
            <person name="Griggs A."/>
            <person name="Gujja S."/>
            <person name="Heiman D."/>
            <person name="Howarth C."/>
            <person name="Larson L."/>
            <person name="Lui A."/>
            <person name="MacDonald P.J.P."/>
            <person name="Montmayeur A."/>
            <person name="Murphy C."/>
            <person name="Neiman D."/>
            <person name="Pearson M."/>
            <person name="Priest M."/>
            <person name="Roberts A."/>
            <person name="Saif S."/>
            <person name="Shea T."/>
            <person name="Shenoy N."/>
            <person name="Sisk P."/>
            <person name="Stolte C."/>
            <person name="Sykes S."/>
            <person name="Wortman J."/>
            <person name="Nusbaum C."/>
            <person name="Birren B."/>
        </authorList>
    </citation>
    <scope>NUCLEOTIDE SEQUENCE [LARGE SCALE GENOMIC DNA]</scope>
    <source>
        <strain evidence="12 13">WAL-18680</strain>
    </source>
</reference>
<dbReference type="Proteomes" id="UP000005384">
    <property type="component" value="Unassembled WGS sequence"/>
</dbReference>
<accession>G5ICR6</accession>
<comment type="caution">
    <text evidence="12">The sequence shown here is derived from an EMBL/GenBank/DDBJ whole genome shotgun (WGS) entry which is preliminary data.</text>
</comment>
<dbReference type="InterPro" id="IPR036291">
    <property type="entry name" value="NAD(P)-bd_dom_sf"/>
</dbReference>
<evidence type="ECO:0000313" key="12">
    <source>
        <dbReference type="EMBL" id="EHI60687.1"/>
    </source>
</evidence>
<dbReference type="CDD" id="cd01065">
    <property type="entry name" value="NAD_bind_Shikimate_DH"/>
    <property type="match status" value="1"/>
</dbReference>
<dbReference type="GO" id="GO:0019632">
    <property type="term" value="P:shikimate metabolic process"/>
    <property type="evidence" value="ECO:0007669"/>
    <property type="project" value="InterPro"/>
</dbReference>
<name>G5ICR6_9FIRM</name>
<dbReference type="GO" id="GO:0009423">
    <property type="term" value="P:chorismate biosynthetic process"/>
    <property type="evidence" value="ECO:0007669"/>
    <property type="project" value="UniProtKB-UniRule"/>
</dbReference>
<dbReference type="OrthoDB" id="9792692at2"/>
<evidence type="ECO:0000256" key="1">
    <source>
        <dbReference type="ARBA" id="ARBA00004871"/>
    </source>
</evidence>
<dbReference type="EMBL" id="ADLN01000012">
    <property type="protein sequence ID" value="EHI60687.1"/>
    <property type="molecule type" value="Genomic_DNA"/>
</dbReference>
<comment type="pathway">
    <text evidence="1 8">Metabolic intermediate biosynthesis; chorismate biosynthesis; chorismate from D-erythrose 4-phosphate and phosphoenolpyruvate: step 4/7.</text>
</comment>
<sequence length="296" mass="32315">MISAKGRVCGVIANPVEHSMSPLMQNFYGQETGVDFAYVPFKVLEEDVEAAVAGAYALNIWGLNVTVPHKQRVMPYLKEIDEDAKAIGAVNTLVRMDGGYKGYNTDAAGLLRAMQEEDIEIAGQDCILIGAGGAAKAAAYVLAKEGARIVYILNRNVGRAEELAREMNERFGRTVMHAMALEEYNKLPYVKNGYLAVQATSVGMHGASVSGSQEGQAPIEDTYFYSMIHTGVDIIYTPMKTAFMSYVEAAGGRTMNGLTMLLYQGIEAFETWNPEVKVSKETVEKAKELVMARLRG</sequence>
<dbReference type="InterPro" id="IPR046346">
    <property type="entry name" value="Aminoacid_DH-like_N_sf"/>
</dbReference>
<dbReference type="Pfam" id="PF01488">
    <property type="entry name" value="Shikimate_DH"/>
    <property type="match status" value="1"/>
</dbReference>
<feature type="binding site" evidence="8">
    <location>
        <begin position="19"/>
        <end position="21"/>
    </location>
    <ligand>
        <name>shikimate</name>
        <dbReference type="ChEBI" id="CHEBI:36208"/>
    </ligand>
</feature>
<keyword evidence="3 8" id="KW-0028">Amino-acid biosynthesis</keyword>
<feature type="domain" description="Shikimate dehydrogenase substrate binding N-terminal" evidence="10">
    <location>
        <begin position="11"/>
        <end position="93"/>
    </location>
</feature>
<feature type="binding site" evidence="8">
    <location>
        <position position="257"/>
    </location>
    <ligand>
        <name>NADP(+)</name>
        <dbReference type="ChEBI" id="CHEBI:58349"/>
    </ligand>
</feature>
<keyword evidence="4 8" id="KW-0521">NADP</keyword>
<evidence type="ECO:0000256" key="8">
    <source>
        <dbReference type="HAMAP-Rule" id="MF_00222"/>
    </source>
</evidence>
<dbReference type="GO" id="GO:0009073">
    <property type="term" value="P:aromatic amino acid family biosynthetic process"/>
    <property type="evidence" value="ECO:0007669"/>
    <property type="project" value="UniProtKB-KW"/>
</dbReference>
<keyword evidence="6 8" id="KW-0057">Aromatic amino acid biosynthesis</keyword>
<dbReference type="UniPathway" id="UPA00053">
    <property type="reaction ID" value="UER00087"/>
</dbReference>
<feature type="binding site" evidence="8">
    <location>
        <position position="66"/>
    </location>
    <ligand>
        <name>shikimate</name>
        <dbReference type="ChEBI" id="CHEBI:36208"/>
    </ligand>
</feature>
<dbReference type="SUPFAM" id="SSF51735">
    <property type="entry name" value="NAD(P)-binding Rossmann-fold domains"/>
    <property type="match status" value="1"/>
</dbReference>
<comment type="subunit">
    <text evidence="8">Homodimer.</text>
</comment>
<comment type="similarity">
    <text evidence="8">Belongs to the shikimate dehydrogenase family.</text>
</comment>
<dbReference type="NCBIfam" id="TIGR00507">
    <property type="entry name" value="aroE"/>
    <property type="match status" value="1"/>
</dbReference>
<dbReference type="RefSeq" id="WP_006779236.1">
    <property type="nucleotide sequence ID" value="NZ_CP040506.1"/>
</dbReference>
<dbReference type="GO" id="GO:0050661">
    <property type="term" value="F:NADP binding"/>
    <property type="evidence" value="ECO:0007669"/>
    <property type="project" value="InterPro"/>
</dbReference>
<dbReference type="HOGENOM" id="CLU_044063_4_1_9"/>
<feature type="binding site" evidence="8">
    <location>
        <position position="234"/>
    </location>
    <ligand>
        <name>NADP(+)</name>
        <dbReference type="ChEBI" id="CHEBI:58349"/>
    </ligand>
</feature>
<proteinExistence type="inferred from homology"/>
<dbReference type="SUPFAM" id="SSF53223">
    <property type="entry name" value="Aminoacid dehydrogenase-like, N-terminal domain"/>
    <property type="match status" value="1"/>
</dbReference>
<evidence type="ECO:0000256" key="6">
    <source>
        <dbReference type="ARBA" id="ARBA00023141"/>
    </source>
</evidence>
<dbReference type="Pfam" id="PF18317">
    <property type="entry name" value="SDH_C"/>
    <property type="match status" value="1"/>
</dbReference>
<feature type="active site" description="Proton acceptor" evidence="8">
    <location>
        <position position="70"/>
    </location>
</feature>
<dbReference type="Pfam" id="PF08501">
    <property type="entry name" value="Shikimate_dh_N"/>
    <property type="match status" value="1"/>
</dbReference>
<dbReference type="GO" id="GO:0004764">
    <property type="term" value="F:shikimate 3-dehydrogenase (NADP+) activity"/>
    <property type="evidence" value="ECO:0007669"/>
    <property type="project" value="UniProtKB-UniRule"/>
</dbReference>
<dbReference type="PANTHER" id="PTHR21089">
    <property type="entry name" value="SHIKIMATE DEHYDROGENASE"/>
    <property type="match status" value="1"/>
</dbReference>